<sequence>MGSYHCGNGTSWCHTYSSANRVSTGDGHTGATGKLAAKYEGLYTVKGKINEVTYWVGLARCSRDSQAFHVSALRPVTQGPLAGEDGSSFNPHPLVETEGGPAYKVTALLDSRRRGKGLQYLVDWEGLEVPPLKVCTVIPEKLGSSVGGSVCATGRREELTWR</sequence>
<keyword evidence="2" id="KW-1185">Reference proteome</keyword>
<organism evidence="1 2">
    <name type="scientific">Electrophorus voltai</name>
    <dbReference type="NCBI Taxonomy" id="2609070"/>
    <lineage>
        <taxon>Eukaryota</taxon>
        <taxon>Metazoa</taxon>
        <taxon>Chordata</taxon>
        <taxon>Craniata</taxon>
        <taxon>Vertebrata</taxon>
        <taxon>Euteleostomi</taxon>
        <taxon>Actinopterygii</taxon>
        <taxon>Neopterygii</taxon>
        <taxon>Teleostei</taxon>
        <taxon>Ostariophysi</taxon>
        <taxon>Gymnotiformes</taxon>
        <taxon>Gymnotoidei</taxon>
        <taxon>Gymnotidae</taxon>
        <taxon>Electrophorus</taxon>
    </lineage>
</organism>
<proteinExistence type="predicted"/>
<dbReference type="InterPro" id="IPR016197">
    <property type="entry name" value="Chromo-like_dom_sf"/>
</dbReference>
<dbReference type="Proteomes" id="UP001239994">
    <property type="component" value="Unassembled WGS sequence"/>
</dbReference>
<protein>
    <recommendedName>
        <fullName evidence="3">Chromo domain-containing protein</fullName>
    </recommendedName>
</protein>
<evidence type="ECO:0000313" key="2">
    <source>
        <dbReference type="Proteomes" id="UP001239994"/>
    </source>
</evidence>
<accession>A0AAD9DUQ8</accession>
<dbReference type="EMBL" id="JAROKS010000016">
    <property type="protein sequence ID" value="KAK1794686.1"/>
    <property type="molecule type" value="Genomic_DNA"/>
</dbReference>
<evidence type="ECO:0008006" key="3">
    <source>
        <dbReference type="Google" id="ProtNLM"/>
    </source>
</evidence>
<name>A0AAD9DUQ8_9TELE</name>
<dbReference type="SUPFAM" id="SSF54160">
    <property type="entry name" value="Chromo domain-like"/>
    <property type="match status" value="1"/>
</dbReference>
<comment type="caution">
    <text evidence="1">The sequence shown here is derived from an EMBL/GenBank/DDBJ whole genome shotgun (WGS) entry which is preliminary data.</text>
</comment>
<gene>
    <name evidence="1" type="ORF">P4O66_001399</name>
</gene>
<dbReference type="AlphaFoldDB" id="A0AAD9DUQ8"/>
<reference evidence="1" key="1">
    <citation type="submission" date="2023-03" db="EMBL/GenBank/DDBJ databases">
        <title>Electrophorus voltai genome.</title>
        <authorList>
            <person name="Bian C."/>
        </authorList>
    </citation>
    <scope>NUCLEOTIDE SEQUENCE</scope>
    <source>
        <strain evidence="1">CB-2022</strain>
        <tissue evidence="1">Muscle</tissue>
    </source>
</reference>
<evidence type="ECO:0000313" key="1">
    <source>
        <dbReference type="EMBL" id="KAK1794686.1"/>
    </source>
</evidence>